<sequence>MNFQQLVQLPTAGTSTSSSWYINFQQLVQLPAAGTSTSSNWYINFQQLVQLPAAGSLITTAGFTAGRGFNPAGGAPGGG</sequence>
<keyword evidence="2" id="KW-1185">Reference proteome</keyword>
<organism evidence="1 2">
    <name type="scientific">Dorcoceras hygrometricum</name>
    <dbReference type="NCBI Taxonomy" id="472368"/>
    <lineage>
        <taxon>Eukaryota</taxon>
        <taxon>Viridiplantae</taxon>
        <taxon>Streptophyta</taxon>
        <taxon>Embryophyta</taxon>
        <taxon>Tracheophyta</taxon>
        <taxon>Spermatophyta</taxon>
        <taxon>Magnoliopsida</taxon>
        <taxon>eudicotyledons</taxon>
        <taxon>Gunneridae</taxon>
        <taxon>Pentapetalae</taxon>
        <taxon>asterids</taxon>
        <taxon>lamiids</taxon>
        <taxon>Lamiales</taxon>
        <taxon>Gesneriaceae</taxon>
        <taxon>Didymocarpoideae</taxon>
        <taxon>Trichosporeae</taxon>
        <taxon>Loxocarpinae</taxon>
        <taxon>Dorcoceras</taxon>
    </lineage>
</organism>
<name>A0A2Z7B7Q6_9LAMI</name>
<proteinExistence type="predicted"/>
<accession>A0A2Z7B7Q6</accession>
<reference evidence="1 2" key="1">
    <citation type="journal article" date="2015" name="Proc. Natl. Acad. Sci. U.S.A.">
        <title>The resurrection genome of Boea hygrometrica: A blueprint for survival of dehydration.</title>
        <authorList>
            <person name="Xiao L."/>
            <person name="Yang G."/>
            <person name="Zhang L."/>
            <person name="Yang X."/>
            <person name="Zhao S."/>
            <person name="Ji Z."/>
            <person name="Zhou Q."/>
            <person name="Hu M."/>
            <person name="Wang Y."/>
            <person name="Chen M."/>
            <person name="Xu Y."/>
            <person name="Jin H."/>
            <person name="Xiao X."/>
            <person name="Hu G."/>
            <person name="Bao F."/>
            <person name="Hu Y."/>
            <person name="Wan P."/>
            <person name="Li L."/>
            <person name="Deng X."/>
            <person name="Kuang T."/>
            <person name="Xiang C."/>
            <person name="Zhu J.K."/>
            <person name="Oliver M.J."/>
            <person name="He Y."/>
        </authorList>
    </citation>
    <scope>NUCLEOTIDE SEQUENCE [LARGE SCALE GENOMIC DNA]</scope>
    <source>
        <strain evidence="2">cv. XS01</strain>
    </source>
</reference>
<gene>
    <name evidence="1" type="ORF">F511_23310</name>
</gene>
<dbReference type="Proteomes" id="UP000250235">
    <property type="component" value="Unassembled WGS sequence"/>
</dbReference>
<dbReference type="AlphaFoldDB" id="A0A2Z7B7Q6"/>
<dbReference type="EMBL" id="KV008265">
    <property type="protein sequence ID" value="KZV30494.1"/>
    <property type="molecule type" value="Genomic_DNA"/>
</dbReference>
<evidence type="ECO:0000313" key="2">
    <source>
        <dbReference type="Proteomes" id="UP000250235"/>
    </source>
</evidence>
<protein>
    <submittedName>
        <fullName evidence="1">Uncharacterized protein</fullName>
    </submittedName>
</protein>
<evidence type="ECO:0000313" key="1">
    <source>
        <dbReference type="EMBL" id="KZV30494.1"/>
    </source>
</evidence>